<evidence type="ECO:0000313" key="8">
    <source>
        <dbReference type="Proteomes" id="UP001209878"/>
    </source>
</evidence>
<evidence type="ECO:0000256" key="1">
    <source>
        <dbReference type="ARBA" id="ARBA00004141"/>
    </source>
</evidence>
<dbReference type="AlphaFoldDB" id="A0AAD9K386"/>
<evidence type="ECO:0000256" key="4">
    <source>
        <dbReference type="ARBA" id="ARBA00022989"/>
    </source>
</evidence>
<dbReference type="PANTHER" id="PTHR10283:SF82">
    <property type="entry name" value="SOLUTE CARRIER FAMILY 13 MEMBER 2"/>
    <property type="match status" value="1"/>
</dbReference>
<comment type="similarity">
    <text evidence="2">Belongs to the SLC13A/DASS transporter (TC 2.A.47) family. NADC subfamily.</text>
</comment>
<dbReference type="InterPro" id="IPR001898">
    <property type="entry name" value="SLC13A/DASS"/>
</dbReference>
<keyword evidence="8" id="KW-1185">Reference proteome</keyword>
<evidence type="ECO:0000313" key="7">
    <source>
        <dbReference type="EMBL" id="KAK2164101.1"/>
    </source>
</evidence>
<feature type="transmembrane region" description="Helical" evidence="6">
    <location>
        <begin position="41"/>
        <end position="69"/>
    </location>
</feature>
<proteinExistence type="inferred from homology"/>
<keyword evidence="5 6" id="KW-0472">Membrane</keyword>
<reference evidence="7" key="1">
    <citation type="journal article" date="2023" name="Mol. Biol. Evol.">
        <title>Third-Generation Sequencing Reveals the Adaptive Role of the Epigenome in Three Deep-Sea Polychaetes.</title>
        <authorList>
            <person name="Perez M."/>
            <person name="Aroh O."/>
            <person name="Sun Y."/>
            <person name="Lan Y."/>
            <person name="Juniper S.K."/>
            <person name="Young C.R."/>
            <person name="Angers B."/>
            <person name="Qian P.Y."/>
        </authorList>
    </citation>
    <scope>NUCLEOTIDE SEQUENCE</scope>
    <source>
        <strain evidence="7">R07B-5</strain>
    </source>
</reference>
<dbReference type="GO" id="GO:0005886">
    <property type="term" value="C:plasma membrane"/>
    <property type="evidence" value="ECO:0007669"/>
    <property type="project" value="TreeGrafter"/>
</dbReference>
<keyword evidence="3 6" id="KW-0812">Transmembrane</keyword>
<dbReference type="PANTHER" id="PTHR10283">
    <property type="entry name" value="SOLUTE CARRIER FAMILY 13 MEMBER"/>
    <property type="match status" value="1"/>
</dbReference>
<name>A0AAD9K386_RIDPI</name>
<dbReference type="Pfam" id="PF00939">
    <property type="entry name" value="Na_sulph_symp"/>
    <property type="match status" value="1"/>
</dbReference>
<comment type="subcellular location">
    <subcellularLocation>
        <location evidence="1">Membrane</location>
        <topology evidence="1">Multi-pass membrane protein</topology>
    </subcellularLocation>
</comment>
<accession>A0AAD9K386</accession>
<gene>
    <name evidence="7" type="ORF">NP493_1430g00019</name>
</gene>
<comment type="caution">
    <text evidence="7">The sequence shown here is derived from an EMBL/GenBank/DDBJ whole genome shotgun (WGS) entry which is preliminary data.</text>
</comment>
<dbReference type="GO" id="GO:0015141">
    <property type="term" value="F:succinate transmembrane transporter activity"/>
    <property type="evidence" value="ECO:0007669"/>
    <property type="project" value="TreeGrafter"/>
</dbReference>
<evidence type="ECO:0000256" key="2">
    <source>
        <dbReference type="ARBA" id="ARBA00006772"/>
    </source>
</evidence>
<keyword evidence="4 6" id="KW-1133">Transmembrane helix</keyword>
<protein>
    <submittedName>
        <fullName evidence="7">Uncharacterized protein</fullName>
    </submittedName>
</protein>
<dbReference type="GO" id="GO:0015137">
    <property type="term" value="F:citrate transmembrane transporter activity"/>
    <property type="evidence" value="ECO:0007669"/>
    <property type="project" value="TreeGrafter"/>
</dbReference>
<evidence type="ECO:0000256" key="3">
    <source>
        <dbReference type="ARBA" id="ARBA00022692"/>
    </source>
</evidence>
<sequence length="122" mass="13704">MGYMKAMRIHWRTIVFLLTPLVFLPIAVVRPTQVSKAAYGVIIMAIFWATEVVPIPITSLLPVVIFPILGVMSSKELSQNYMKDINMLILASLMVAASVEKCNIHRRISLSVVRLIGARRPR</sequence>
<evidence type="ECO:0000256" key="5">
    <source>
        <dbReference type="ARBA" id="ARBA00023136"/>
    </source>
</evidence>
<organism evidence="7 8">
    <name type="scientific">Ridgeia piscesae</name>
    <name type="common">Tubeworm</name>
    <dbReference type="NCBI Taxonomy" id="27915"/>
    <lineage>
        <taxon>Eukaryota</taxon>
        <taxon>Metazoa</taxon>
        <taxon>Spiralia</taxon>
        <taxon>Lophotrochozoa</taxon>
        <taxon>Annelida</taxon>
        <taxon>Polychaeta</taxon>
        <taxon>Sedentaria</taxon>
        <taxon>Canalipalpata</taxon>
        <taxon>Sabellida</taxon>
        <taxon>Siboglinidae</taxon>
        <taxon>Ridgeia</taxon>
    </lineage>
</organism>
<dbReference type="EMBL" id="JAODUO010001430">
    <property type="protein sequence ID" value="KAK2164101.1"/>
    <property type="molecule type" value="Genomic_DNA"/>
</dbReference>
<dbReference type="Proteomes" id="UP001209878">
    <property type="component" value="Unassembled WGS sequence"/>
</dbReference>
<evidence type="ECO:0000256" key="6">
    <source>
        <dbReference type="SAM" id="Phobius"/>
    </source>
</evidence>